<comment type="caution">
    <text evidence="2">The sequence shown here is derived from an EMBL/GenBank/DDBJ whole genome shotgun (WGS) entry which is preliminary data.</text>
</comment>
<dbReference type="AlphaFoldDB" id="A0A931IH70"/>
<dbReference type="Proteomes" id="UP000655751">
    <property type="component" value="Unassembled WGS sequence"/>
</dbReference>
<evidence type="ECO:0000256" key="1">
    <source>
        <dbReference type="SAM" id="Phobius"/>
    </source>
</evidence>
<keyword evidence="3" id="KW-1185">Reference proteome</keyword>
<name>A0A931IH70_9NOCA</name>
<protein>
    <submittedName>
        <fullName evidence="2">Uncharacterized protein</fullName>
    </submittedName>
</protein>
<accession>A0A931IH70</accession>
<keyword evidence="1" id="KW-0812">Transmembrane</keyword>
<evidence type="ECO:0000313" key="2">
    <source>
        <dbReference type="EMBL" id="MBH0779665.1"/>
    </source>
</evidence>
<dbReference type="EMBL" id="JADMLG010000011">
    <property type="protein sequence ID" value="MBH0779665.1"/>
    <property type="molecule type" value="Genomic_DNA"/>
</dbReference>
<proteinExistence type="predicted"/>
<sequence>MNFSFREYFRWWAGPAAAAGFAFYGFPVDLFFLTMQISHDGDDPRRRILIAPRLEVNIEGLWLLDDAAD</sequence>
<keyword evidence="1" id="KW-1133">Transmembrane helix</keyword>
<feature type="transmembrane region" description="Helical" evidence="1">
    <location>
        <begin position="12"/>
        <end position="37"/>
    </location>
</feature>
<reference evidence="2" key="1">
    <citation type="submission" date="2020-11" db="EMBL/GenBank/DDBJ databases">
        <title>Nocardia NEAU-351.nov., a novel actinomycete isolated from the cow dung.</title>
        <authorList>
            <person name="Zhang X."/>
        </authorList>
    </citation>
    <scope>NUCLEOTIDE SEQUENCE</scope>
    <source>
        <strain evidence="2">NEAU-351</strain>
    </source>
</reference>
<organism evidence="2 3">
    <name type="scientific">Nocardia bovistercoris</name>
    <dbReference type="NCBI Taxonomy" id="2785916"/>
    <lineage>
        <taxon>Bacteria</taxon>
        <taxon>Bacillati</taxon>
        <taxon>Actinomycetota</taxon>
        <taxon>Actinomycetes</taxon>
        <taxon>Mycobacteriales</taxon>
        <taxon>Nocardiaceae</taxon>
        <taxon>Nocardia</taxon>
    </lineage>
</organism>
<evidence type="ECO:0000313" key="3">
    <source>
        <dbReference type="Proteomes" id="UP000655751"/>
    </source>
</evidence>
<gene>
    <name evidence="2" type="ORF">IT779_25670</name>
</gene>
<keyword evidence="1" id="KW-0472">Membrane</keyword>
<dbReference type="RefSeq" id="WP_196151960.1">
    <property type="nucleotide sequence ID" value="NZ_JADMLG010000011.1"/>
</dbReference>